<reference evidence="10 11" key="1">
    <citation type="submission" date="2020-04" db="EMBL/GenBank/DDBJ databases">
        <title>MicrobeNet Type strains.</title>
        <authorList>
            <person name="Nicholson A.C."/>
        </authorList>
    </citation>
    <scope>NUCLEOTIDE SEQUENCE [LARGE SCALE GENOMIC DNA]</scope>
    <source>
        <strain evidence="10 11">ATCC 23612</strain>
    </source>
</reference>
<feature type="domain" description="Radical SAM core" evidence="9">
    <location>
        <begin position="32"/>
        <end position="247"/>
    </location>
</feature>
<feature type="binding site" evidence="8">
    <location>
        <position position="49"/>
    </location>
    <ligand>
        <name>[4Fe-4S] cluster</name>
        <dbReference type="ChEBI" id="CHEBI:49883"/>
        <note>4Fe-4S-S-AdoMet</note>
    </ligand>
</feature>
<evidence type="ECO:0000313" key="11">
    <source>
        <dbReference type="Proteomes" id="UP000553209"/>
    </source>
</evidence>
<evidence type="ECO:0000256" key="5">
    <source>
        <dbReference type="ARBA" id="ARBA00023004"/>
    </source>
</evidence>
<evidence type="ECO:0000313" key="10">
    <source>
        <dbReference type="EMBL" id="NKY96631.1"/>
    </source>
</evidence>
<feature type="binding site" evidence="8">
    <location>
        <position position="102"/>
    </location>
    <ligand>
        <name>substrate</name>
    </ligand>
</feature>
<keyword evidence="8" id="KW-0671">Queuosine biosynthesis</keyword>
<keyword evidence="2 8" id="KW-0949">S-adenosyl-L-methionine</keyword>
<evidence type="ECO:0000256" key="7">
    <source>
        <dbReference type="ARBA" id="ARBA00023239"/>
    </source>
</evidence>
<comment type="similarity">
    <text evidence="8">Belongs to the radical SAM superfamily. 7-carboxy-7-deazaguanine synthase family.</text>
</comment>
<dbReference type="SUPFAM" id="SSF102114">
    <property type="entry name" value="Radical SAM enzymes"/>
    <property type="match status" value="1"/>
</dbReference>
<dbReference type="AlphaFoldDB" id="A0A7X6M8E1"/>
<feature type="binding site" evidence="8">
    <location>
        <position position="104"/>
    </location>
    <ligand>
        <name>S-adenosyl-L-methionine</name>
        <dbReference type="ChEBI" id="CHEBI:59789"/>
    </ligand>
</feature>
<keyword evidence="7 8" id="KW-0456">Lyase</keyword>
<dbReference type="Gene3D" id="3.20.20.70">
    <property type="entry name" value="Aldolase class I"/>
    <property type="match status" value="1"/>
</dbReference>
<evidence type="ECO:0000259" key="9">
    <source>
        <dbReference type="PROSITE" id="PS51918"/>
    </source>
</evidence>
<evidence type="ECO:0000256" key="1">
    <source>
        <dbReference type="ARBA" id="ARBA00022485"/>
    </source>
</evidence>
<dbReference type="InterPro" id="IPR007197">
    <property type="entry name" value="rSAM"/>
</dbReference>
<dbReference type="EC" id="4.3.99.3" evidence="8"/>
<keyword evidence="4 8" id="KW-0460">Magnesium</keyword>
<dbReference type="CDD" id="cd01335">
    <property type="entry name" value="Radical_SAM"/>
    <property type="match status" value="1"/>
</dbReference>
<evidence type="ECO:0000256" key="2">
    <source>
        <dbReference type="ARBA" id="ARBA00022691"/>
    </source>
</evidence>
<keyword evidence="11" id="KW-1185">Reference proteome</keyword>
<dbReference type="GO" id="GO:0000287">
    <property type="term" value="F:magnesium ion binding"/>
    <property type="evidence" value="ECO:0007669"/>
    <property type="project" value="UniProtKB-UniRule"/>
</dbReference>
<dbReference type="Pfam" id="PF04055">
    <property type="entry name" value="Radical_SAM"/>
    <property type="match status" value="1"/>
</dbReference>
<protein>
    <recommendedName>
        <fullName evidence="8">7-carboxy-7-deazaguanine synthase</fullName>
        <shortName evidence="8">CDG synthase</shortName>
        <ecNumber evidence="8">4.3.99.3</ecNumber>
    </recommendedName>
    <alternativeName>
        <fullName evidence="8">Queuosine biosynthesis protein QueE</fullName>
    </alternativeName>
</protein>
<dbReference type="EMBL" id="JAAXPG010000002">
    <property type="protein sequence ID" value="NKY96631.1"/>
    <property type="molecule type" value="Genomic_DNA"/>
</dbReference>
<gene>
    <name evidence="8" type="primary">queE</name>
    <name evidence="10" type="ORF">HGB44_02935</name>
</gene>
<dbReference type="PIRSF" id="PIRSF000370">
    <property type="entry name" value="QueE"/>
    <property type="match status" value="1"/>
</dbReference>
<comment type="subunit">
    <text evidence="8">Homodimer.</text>
</comment>
<dbReference type="PANTHER" id="PTHR42836:SF1">
    <property type="entry name" value="7-CARBOXY-7-DEAZAGUANINE SYNTHASE"/>
    <property type="match status" value="1"/>
</dbReference>
<dbReference type="InterPro" id="IPR058240">
    <property type="entry name" value="rSAM_sf"/>
</dbReference>
<comment type="catalytic activity">
    <reaction evidence="8">
        <text>6-carboxy-5,6,7,8-tetrahydropterin + H(+) = 7-carboxy-7-carbaguanine + NH4(+)</text>
        <dbReference type="Rhea" id="RHEA:27974"/>
        <dbReference type="ChEBI" id="CHEBI:15378"/>
        <dbReference type="ChEBI" id="CHEBI:28938"/>
        <dbReference type="ChEBI" id="CHEBI:61032"/>
        <dbReference type="ChEBI" id="CHEBI:61036"/>
        <dbReference type="EC" id="4.3.99.3"/>
    </reaction>
</comment>
<feature type="binding site" evidence="8">
    <location>
        <begin position="26"/>
        <end position="28"/>
    </location>
    <ligand>
        <name>substrate</name>
    </ligand>
</feature>
<feature type="binding site" evidence="8">
    <location>
        <begin position="151"/>
        <end position="153"/>
    </location>
    <ligand>
        <name>S-adenosyl-L-methionine</name>
        <dbReference type="ChEBI" id="CHEBI:59789"/>
    </ligand>
</feature>
<feature type="binding site" evidence="8">
    <location>
        <position position="45"/>
    </location>
    <ligand>
        <name>[4Fe-4S] cluster</name>
        <dbReference type="ChEBI" id="CHEBI:49883"/>
        <note>4Fe-4S-S-AdoMet</note>
    </ligand>
</feature>
<keyword evidence="1 8" id="KW-0004">4Fe-4S</keyword>
<dbReference type="GO" id="GO:0016840">
    <property type="term" value="F:carbon-nitrogen lyase activity"/>
    <property type="evidence" value="ECO:0007669"/>
    <property type="project" value="UniProtKB-UniRule"/>
</dbReference>
<comment type="cofactor">
    <cofactor evidence="8">
        <name>[4Fe-4S] cluster</name>
        <dbReference type="ChEBI" id="CHEBI:49883"/>
    </cofactor>
    <text evidence="8">Binds 1 [4Fe-4S] cluster. The cluster is coordinated with 3 cysteines and an exchangeable S-adenosyl-L-methionine.</text>
</comment>
<dbReference type="PROSITE" id="PS51918">
    <property type="entry name" value="RADICAL_SAM"/>
    <property type="match status" value="1"/>
</dbReference>
<feature type="binding site" evidence="8">
    <location>
        <position position="41"/>
    </location>
    <ligand>
        <name>substrate</name>
    </ligand>
</feature>
<dbReference type="GO" id="GO:1904047">
    <property type="term" value="F:S-adenosyl-L-methionine binding"/>
    <property type="evidence" value="ECO:0007669"/>
    <property type="project" value="UniProtKB-UniRule"/>
</dbReference>
<organism evidence="10 11">
    <name type="scientific">Nocardiopsis alborubida</name>
    <dbReference type="NCBI Taxonomy" id="146802"/>
    <lineage>
        <taxon>Bacteria</taxon>
        <taxon>Bacillati</taxon>
        <taxon>Actinomycetota</taxon>
        <taxon>Actinomycetes</taxon>
        <taxon>Streptosporangiales</taxon>
        <taxon>Nocardiopsidaceae</taxon>
        <taxon>Nocardiopsis</taxon>
    </lineage>
</organism>
<feature type="binding site" evidence="8">
    <location>
        <position position="64"/>
    </location>
    <ligand>
        <name>Mg(2+)</name>
        <dbReference type="ChEBI" id="CHEBI:18420"/>
    </ligand>
</feature>
<accession>A0A7X6M8E1</accession>
<dbReference type="RefSeq" id="WP_061080761.1">
    <property type="nucleotide sequence ID" value="NZ_JAAXPG010000002.1"/>
</dbReference>
<evidence type="ECO:0000256" key="8">
    <source>
        <dbReference type="HAMAP-Rule" id="MF_00917"/>
    </source>
</evidence>
<comment type="caution">
    <text evidence="10">The sequence shown here is derived from an EMBL/GenBank/DDBJ whole genome shotgun (WGS) entry which is preliminary data.</text>
</comment>
<proteinExistence type="inferred from homology"/>
<dbReference type="GO" id="GO:0051539">
    <property type="term" value="F:4 iron, 4 sulfur cluster binding"/>
    <property type="evidence" value="ECO:0007669"/>
    <property type="project" value="UniProtKB-UniRule"/>
</dbReference>
<comment type="caution">
    <text evidence="8">Lacks conserved residue(s) required for the propagation of feature annotation.</text>
</comment>
<feature type="binding site" evidence="8">
    <location>
        <position position="62"/>
    </location>
    <ligand>
        <name>[4Fe-4S] cluster</name>
        <dbReference type="ChEBI" id="CHEBI:49883"/>
        <note>4Fe-4S-S-AdoMet</note>
    </ligand>
</feature>
<dbReference type="InterPro" id="IPR013785">
    <property type="entry name" value="Aldolase_TIM"/>
</dbReference>
<name>A0A7X6M8E1_9ACTN</name>
<evidence type="ECO:0000256" key="4">
    <source>
        <dbReference type="ARBA" id="ARBA00022842"/>
    </source>
</evidence>
<comment type="cofactor">
    <cofactor evidence="8">
        <name>Mg(2+)</name>
        <dbReference type="ChEBI" id="CHEBI:18420"/>
    </cofactor>
</comment>
<comment type="function">
    <text evidence="8">Catalyzes the complex heterocyclic radical-mediated conversion of 6-carboxy-5,6,7,8-tetrahydropterin (CPH4) to 7-carboxy-7-deazaguanine (CDG), a step common to the biosynthetic pathways of all 7-deazapurine-containing compounds.</text>
</comment>
<evidence type="ECO:0000256" key="6">
    <source>
        <dbReference type="ARBA" id="ARBA00023014"/>
    </source>
</evidence>
<dbReference type="UniPathway" id="UPA00391"/>
<dbReference type="PANTHER" id="PTHR42836">
    <property type="entry name" value="7-CARBOXY-7-DEAZAGUANINE SYNTHASE"/>
    <property type="match status" value="1"/>
</dbReference>
<comment type="pathway">
    <text evidence="8">Purine metabolism; 7-cyano-7-deazaguanine biosynthesis.</text>
</comment>
<sequence length="251" mass="28074">MNRRKEVEKAPDQRDLLISEIFGPTFQGEGASLGQRAAFVRLAGCNLDCGFSQGPETATMRCDTPYSWNWEAFDKRNHSHRTPQMEVVEKVRAIGADLVVFTGGEPLLQQQALIWVMDMCRAQGMRVEVETNGTRIPGEALMGVVDRFSVSPKLAGSAVPYTQRIRPQALRRYMSSGKAVFKFVAADRDDLEEVAALERDLGLAPIWIMPEGTTAEAVLERGRELADPVLERGWNLTTRLHTLLWGDERGR</sequence>
<evidence type="ECO:0000256" key="3">
    <source>
        <dbReference type="ARBA" id="ARBA00022723"/>
    </source>
</evidence>
<dbReference type="InterPro" id="IPR024924">
    <property type="entry name" value="7-CO-7-deazaguanine_synth-like"/>
</dbReference>
<keyword evidence="5 8" id="KW-0408">Iron</keyword>
<keyword evidence="6 8" id="KW-0411">Iron-sulfur</keyword>
<dbReference type="HAMAP" id="MF_00917">
    <property type="entry name" value="QueE"/>
    <property type="match status" value="1"/>
</dbReference>
<dbReference type="GO" id="GO:0008616">
    <property type="term" value="P:tRNA queuosine(34) biosynthetic process"/>
    <property type="evidence" value="ECO:0007669"/>
    <property type="project" value="UniProtKB-UniRule"/>
</dbReference>
<keyword evidence="3 8" id="KW-0479">Metal-binding</keyword>
<dbReference type="Proteomes" id="UP000553209">
    <property type="component" value="Unassembled WGS sequence"/>
</dbReference>
<comment type="cofactor">
    <cofactor evidence="8">
        <name>S-adenosyl-L-methionine</name>
        <dbReference type="ChEBI" id="CHEBI:59789"/>
    </cofactor>
    <text evidence="8">Binds 1 S-adenosyl-L-methionine per subunit.</text>
</comment>